<dbReference type="AlphaFoldDB" id="A0A833HNW6"/>
<comment type="caution">
    <text evidence="1">The sequence shown here is derived from an EMBL/GenBank/DDBJ whole genome shotgun (WGS) entry which is preliminary data.</text>
</comment>
<dbReference type="EMBL" id="WBZB01000024">
    <property type="protein sequence ID" value="KAB3530065.1"/>
    <property type="molecule type" value="Genomic_DNA"/>
</dbReference>
<evidence type="ECO:0000313" key="2">
    <source>
        <dbReference type="Proteomes" id="UP000465601"/>
    </source>
</evidence>
<protein>
    <recommendedName>
        <fullName evidence="3">FlgD Ig-like domain-containing protein</fullName>
    </recommendedName>
</protein>
<proteinExistence type="predicted"/>
<reference evidence="1 2" key="1">
    <citation type="submission" date="2019-10" db="EMBL/GenBank/DDBJ databases">
        <title>Alkaliphilus serpentinus sp. nov. and Alkaliphilus pronyensis sp. nov., two novel anaerobic alkaliphilic species isolated from the serpentinized-hosted hydrothermal field of the Prony Bay (New Caledonia).</title>
        <authorList>
            <person name="Postec A."/>
        </authorList>
    </citation>
    <scope>NUCLEOTIDE SEQUENCE [LARGE SCALE GENOMIC DNA]</scope>
    <source>
        <strain evidence="1 2">LacT</strain>
    </source>
</reference>
<gene>
    <name evidence="1" type="ORF">F8153_08225</name>
</gene>
<organism evidence="1 2">
    <name type="scientific">Alkaliphilus serpentinus</name>
    <dbReference type="NCBI Taxonomy" id="1482731"/>
    <lineage>
        <taxon>Bacteria</taxon>
        <taxon>Bacillati</taxon>
        <taxon>Bacillota</taxon>
        <taxon>Clostridia</taxon>
        <taxon>Peptostreptococcales</taxon>
        <taxon>Natronincolaceae</taxon>
        <taxon>Alkaliphilus</taxon>
    </lineage>
</organism>
<evidence type="ECO:0000313" key="1">
    <source>
        <dbReference type="EMBL" id="KAB3530065.1"/>
    </source>
</evidence>
<sequence>MALQYKEIEAGAEMAWSDTWDKTDKEGNIVKEGKYQAEISIIIMNTGEVDTEDFNTIIEFEL</sequence>
<dbReference type="Proteomes" id="UP000465601">
    <property type="component" value="Unassembled WGS sequence"/>
</dbReference>
<name>A0A833HNW6_9FIRM</name>
<accession>A0A833HNW6</accession>
<keyword evidence="2" id="KW-1185">Reference proteome</keyword>
<evidence type="ECO:0008006" key="3">
    <source>
        <dbReference type="Google" id="ProtNLM"/>
    </source>
</evidence>